<comment type="caution">
    <text evidence="3">The sequence shown here is derived from an EMBL/GenBank/DDBJ whole genome shotgun (WGS) entry which is preliminary data.</text>
</comment>
<dbReference type="Gene3D" id="3.30.450.370">
    <property type="match status" value="1"/>
</dbReference>
<accession>A0A0F9BWI6</accession>
<feature type="non-terminal residue" evidence="3">
    <location>
        <position position="1"/>
    </location>
</feature>
<organism evidence="3">
    <name type="scientific">marine sediment metagenome</name>
    <dbReference type="NCBI Taxonomy" id="412755"/>
    <lineage>
        <taxon>unclassified sequences</taxon>
        <taxon>metagenomes</taxon>
        <taxon>ecological metagenomes</taxon>
    </lineage>
</organism>
<reference evidence="3" key="1">
    <citation type="journal article" date="2015" name="Nature">
        <title>Complex archaea that bridge the gap between prokaryotes and eukaryotes.</title>
        <authorList>
            <person name="Spang A."/>
            <person name="Saw J.H."/>
            <person name="Jorgensen S.L."/>
            <person name="Zaremba-Niedzwiedzka K."/>
            <person name="Martijn J."/>
            <person name="Lind A.E."/>
            <person name="van Eijk R."/>
            <person name="Schleper C."/>
            <person name="Guy L."/>
            <person name="Ettema T.J."/>
        </authorList>
    </citation>
    <scope>NUCLEOTIDE SEQUENCE</scope>
</reference>
<dbReference type="AlphaFoldDB" id="A0A0F9BWI6"/>
<dbReference type="PANTHER" id="PTHR30486">
    <property type="entry name" value="TWITCHING MOTILITY PROTEIN PILT"/>
    <property type="match status" value="1"/>
</dbReference>
<feature type="domain" description="Bacterial type II secretion system protein E" evidence="2">
    <location>
        <begin position="124"/>
        <end position="341"/>
    </location>
</feature>
<proteinExistence type="inferred from homology"/>
<comment type="similarity">
    <text evidence="1">Belongs to the GSP E family.</text>
</comment>
<protein>
    <recommendedName>
        <fullName evidence="2">Bacterial type II secretion system protein E domain-containing protein</fullName>
    </recommendedName>
</protein>
<dbReference type="PANTHER" id="PTHR30486:SF6">
    <property type="entry name" value="TYPE IV PILUS RETRACTATION ATPASE PILT"/>
    <property type="match status" value="1"/>
</dbReference>
<dbReference type="GO" id="GO:0016887">
    <property type="term" value="F:ATP hydrolysis activity"/>
    <property type="evidence" value="ECO:0007669"/>
    <property type="project" value="InterPro"/>
</dbReference>
<dbReference type="Gene3D" id="3.40.50.300">
    <property type="entry name" value="P-loop containing nucleotide triphosphate hydrolases"/>
    <property type="match status" value="1"/>
</dbReference>
<evidence type="ECO:0000313" key="3">
    <source>
        <dbReference type="EMBL" id="KKL26244.1"/>
    </source>
</evidence>
<evidence type="ECO:0000259" key="2">
    <source>
        <dbReference type="Pfam" id="PF00437"/>
    </source>
</evidence>
<dbReference type="CDD" id="cd01130">
    <property type="entry name" value="VirB11-like_ATPase"/>
    <property type="match status" value="1"/>
</dbReference>
<evidence type="ECO:0000256" key="1">
    <source>
        <dbReference type="ARBA" id="ARBA00006611"/>
    </source>
</evidence>
<dbReference type="EMBL" id="LAZR01035905">
    <property type="protein sequence ID" value="KKL26244.1"/>
    <property type="molecule type" value="Genomic_DNA"/>
</dbReference>
<dbReference type="Pfam" id="PF00437">
    <property type="entry name" value="T2SSE"/>
    <property type="match status" value="1"/>
</dbReference>
<dbReference type="InterPro" id="IPR050921">
    <property type="entry name" value="T4SS_GSP_E_ATPase"/>
</dbReference>
<dbReference type="Gene3D" id="1.10.390.40">
    <property type="match status" value="1"/>
</dbReference>
<sequence>VHIYWNPKIYEVVYEVEEPRLDEIEVKYREQILTAIRDMINFDTIVEKDVEKLLDYIDKRFKMIAFELGINISYESYKKIYYYLVRDFVGFNEIDPLLKDYFVEDIECNGNDSPIYIVHRLFRNLKTNIIFKDPNRLESFVEKLAQRSGKHISYASPILDGSLPDGSRVNATYTKDITSKGPTFTIRKFTKTPWTPPQLLSFRTLSPEMLAYLWILVQYKMNILITGGTSSGKTTLLNAVAFFIPPEARVVSIEDTRELNIPRENWLPSVVRSATGVGNLGEIDLFTLLKSSFRQNPDYVIVGEVRGKEAYVLFQGMASGHSSISTMHADSVDTVIKRLETPPIELSPTLLNVLDCVCIMTHAISKKQETRKLKEIVEIINITSEGIAMTNTPFVWNPADDQFYFKKNSKIFEKISKRYGLDVQELQSEFRKRVNLLYRMHESKFFDYQKFQDAITQYYKKPLEVLKKFGVE</sequence>
<dbReference type="InterPro" id="IPR001482">
    <property type="entry name" value="T2SS/T4SS_dom"/>
</dbReference>
<gene>
    <name evidence="3" type="ORF">LCGC14_2397240</name>
</gene>
<dbReference type="InterPro" id="IPR027417">
    <property type="entry name" value="P-loop_NTPase"/>
</dbReference>
<name>A0A0F9BWI6_9ZZZZ</name>
<dbReference type="SUPFAM" id="SSF52540">
    <property type="entry name" value="P-loop containing nucleoside triphosphate hydrolases"/>
    <property type="match status" value="1"/>
</dbReference>